<accession>A0A316DZC1</accession>
<dbReference type="SUPFAM" id="SSF55008">
    <property type="entry name" value="HMA, heavy metal-associated domain"/>
    <property type="match status" value="1"/>
</dbReference>
<dbReference type="AlphaFoldDB" id="A0A316DZC1"/>
<evidence type="ECO:0000313" key="1">
    <source>
        <dbReference type="EMBL" id="MBD1259752.1"/>
    </source>
</evidence>
<dbReference type="GO" id="GO:0046872">
    <property type="term" value="F:metal ion binding"/>
    <property type="evidence" value="ECO:0007669"/>
    <property type="project" value="InterPro"/>
</dbReference>
<organism evidence="2 3">
    <name type="scientific">Maribacter polysiphoniae</name>
    <dbReference type="NCBI Taxonomy" id="429344"/>
    <lineage>
        <taxon>Bacteria</taxon>
        <taxon>Pseudomonadati</taxon>
        <taxon>Bacteroidota</taxon>
        <taxon>Flavobacteriia</taxon>
        <taxon>Flavobacteriales</taxon>
        <taxon>Flavobacteriaceae</taxon>
        <taxon>Maribacter</taxon>
    </lineage>
</organism>
<reference evidence="1 4" key="2">
    <citation type="submission" date="2020-07" db="EMBL/GenBank/DDBJ databases">
        <title>The draft genome sequence of Maribacter polysiphoniae KCTC 22021.</title>
        <authorList>
            <person name="Mu L."/>
        </authorList>
    </citation>
    <scope>NUCLEOTIDE SEQUENCE [LARGE SCALE GENOMIC DNA]</scope>
    <source>
        <strain evidence="1 4">KCTC 22021</strain>
    </source>
</reference>
<dbReference type="EMBL" id="QGGQ01000005">
    <property type="protein sequence ID" value="PWK23106.1"/>
    <property type="molecule type" value="Genomic_DNA"/>
</dbReference>
<reference evidence="2 3" key="1">
    <citation type="submission" date="2018-05" db="EMBL/GenBank/DDBJ databases">
        <title>Genomic Encyclopedia of Archaeal and Bacterial Type Strains, Phase II (KMG-II): from individual species to whole genera.</title>
        <authorList>
            <person name="Goeker M."/>
        </authorList>
    </citation>
    <scope>NUCLEOTIDE SEQUENCE [LARGE SCALE GENOMIC DNA]</scope>
    <source>
        <strain evidence="2 3">DSM 23514</strain>
    </source>
</reference>
<comment type="caution">
    <text evidence="2">The sequence shown here is derived from an EMBL/GenBank/DDBJ whole genome shotgun (WGS) entry which is preliminary data.</text>
</comment>
<dbReference type="Proteomes" id="UP000651837">
    <property type="component" value="Unassembled WGS sequence"/>
</dbReference>
<sequence>MKAVVNIKNLHCDEGKRVILRNLSRIMDVRVIDIDVANGILHFLYINPVALIKVKQELSRLGYPIQKRSIETYPPNMFGSEGISSLTLQEA</sequence>
<gene>
    <name evidence="1" type="ORF">HZY62_04070</name>
    <name evidence="2" type="ORF">LX92_02435</name>
</gene>
<proteinExistence type="predicted"/>
<dbReference type="OrthoDB" id="1179773at2"/>
<evidence type="ECO:0000313" key="2">
    <source>
        <dbReference type="EMBL" id="PWK23106.1"/>
    </source>
</evidence>
<evidence type="ECO:0000313" key="3">
    <source>
        <dbReference type="Proteomes" id="UP000245667"/>
    </source>
</evidence>
<evidence type="ECO:0008006" key="5">
    <source>
        <dbReference type="Google" id="ProtNLM"/>
    </source>
</evidence>
<dbReference type="Proteomes" id="UP000245667">
    <property type="component" value="Unassembled WGS sequence"/>
</dbReference>
<dbReference type="InterPro" id="IPR036163">
    <property type="entry name" value="HMA_dom_sf"/>
</dbReference>
<protein>
    <recommendedName>
        <fullName evidence="5">Copper chaperone CopZ</fullName>
    </recommendedName>
</protein>
<evidence type="ECO:0000313" key="4">
    <source>
        <dbReference type="Proteomes" id="UP000651837"/>
    </source>
</evidence>
<dbReference type="EMBL" id="JACWLN010000001">
    <property type="protein sequence ID" value="MBD1259752.1"/>
    <property type="molecule type" value="Genomic_DNA"/>
</dbReference>
<name>A0A316DZC1_9FLAO</name>
<keyword evidence="4" id="KW-1185">Reference proteome</keyword>
<dbReference type="RefSeq" id="WP_109650930.1">
    <property type="nucleotide sequence ID" value="NZ_CAJQNU010000061.1"/>
</dbReference>